<proteinExistence type="predicted"/>
<dbReference type="InterPro" id="IPR042527">
    <property type="entry name" value="Atg5_UblA_dom_sf"/>
</dbReference>
<dbReference type="GO" id="GO:0061908">
    <property type="term" value="C:phagophore"/>
    <property type="evidence" value="ECO:0007669"/>
    <property type="project" value="TreeGrafter"/>
</dbReference>
<sequence>MSIQDLENIRKELWVGEVAVCFTLDAADLASILIEPEPCSAMIPRPQVYVSELLIGCFLSPGSSYLPLHMADIKQYFSAFIRQELLDNEIWCDTEHGDKIKWHLPFGVSYDILHGLSVEGAIWHLNVHFSDYPEQELLRCPSLDCVKSYFLTTLKEADALKHGSVSLMTIFCCDNAHSDISVSLEILMSGSLGNSS</sequence>
<dbReference type="InterPro" id="IPR007239">
    <property type="entry name" value="Atg5"/>
</dbReference>
<dbReference type="GO" id="GO:0034274">
    <property type="term" value="C:Atg12-Atg5-Atg16 complex"/>
    <property type="evidence" value="ECO:0007669"/>
    <property type="project" value="TreeGrafter"/>
</dbReference>
<name>A0A7J7JFK1_BUGNE</name>
<organism evidence="2 3">
    <name type="scientific">Bugula neritina</name>
    <name type="common">Brown bryozoan</name>
    <name type="synonym">Sertularia neritina</name>
    <dbReference type="NCBI Taxonomy" id="10212"/>
    <lineage>
        <taxon>Eukaryota</taxon>
        <taxon>Metazoa</taxon>
        <taxon>Spiralia</taxon>
        <taxon>Lophotrochozoa</taxon>
        <taxon>Bryozoa</taxon>
        <taxon>Gymnolaemata</taxon>
        <taxon>Cheilostomatida</taxon>
        <taxon>Flustrina</taxon>
        <taxon>Buguloidea</taxon>
        <taxon>Bugulidae</taxon>
        <taxon>Bugula</taxon>
    </lineage>
</organism>
<dbReference type="Gene3D" id="3.10.20.620">
    <property type="match status" value="1"/>
</dbReference>
<protein>
    <submittedName>
        <fullName evidence="2">Atg5</fullName>
    </submittedName>
</protein>
<dbReference type="GO" id="GO:0000422">
    <property type="term" value="P:autophagy of mitochondrion"/>
    <property type="evidence" value="ECO:0007669"/>
    <property type="project" value="TreeGrafter"/>
</dbReference>
<dbReference type="AlphaFoldDB" id="A0A7J7JFK1"/>
<comment type="caution">
    <text evidence="2">The sequence shown here is derived from an EMBL/GenBank/DDBJ whole genome shotgun (WGS) entry which is preliminary data.</text>
</comment>
<dbReference type="Pfam" id="PF20638">
    <property type="entry name" value="ATG5_UblA"/>
    <property type="match status" value="1"/>
</dbReference>
<dbReference type="GO" id="GO:0019776">
    <property type="term" value="F:Atg8-family ligase activity"/>
    <property type="evidence" value="ECO:0007669"/>
    <property type="project" value="TreeGrafter"/>
</dbReference>
<dbReference type="PANTHER" id="PTHR13040">
    <property type="entry name" value="AUTOPHAGY PROTEIN 5"/>
    <property type="match status" value="1"/>
</dbReference>
<dbReference type="GO" id="GO:0005776">
    <property type="term" value="C:autophagosome"/>
    <property type="evidence" value="ECO:0007669"/>
    <property type="project" value="TreeGrafter"/>
</dbReference>
<feature type="domain" description="Autophagy protein ATG5 UblA" evidence="1">
    <location>
        <begin position="59"/>
        <end position="129"/>
    </location>
</feature>
<evidence type="ECO:0000313" key="3">
    <source>
        <dbReference type="Proteomes" id="UP000593567"/>
    </source>
</evidence>
<gene>
    <name evidence="2" type="ORF">EB796_016606</name>
</gene>
<dbReference type="EMBL" id="VXIV02002498">
    <property type="protein sequence ID" value="KAF6025079.1"/>
    <property type="molecule type" value="Genomic_DNA"/>
</dbReference>
<dbReference type="OrthoDB" id="272162at2759"/>
<evidence type="ECO:0000313" key="2">
    <source>
        <dbReference type="EMBL" id="KAF6025079.1"/>
    </source>
</evidence>
<accession>A0A7J7JFK1</accession>
<evidence type="ECO:0000259" key="1">
    <source>
        <dbReference type="Pfam" id="PF20638"/>
    </source>
</evidence>
<dbReference type="GO" id="GO:0034727">
    <property type="term" value="P:piecemeal microautophagy of the nucleus"/>
    <property type="evidence" value="ECO:0007669"/>
    <property type="project" value="TreeGrafter"/>
</dbReference>
<dbReference type="PANTHER" id="PTHR13040:SF2">
    <property type="entry name" value="AUTOPHAGY PROTEIN 5"/>
    <property type="match status" value="1"/>
</dbReference>
<keyword evidence="3" id="KW-1185">Reference proteome</keyword>
<dbReference type="GO" id="GO:0006995">
    <property type="term" value="P:cellular response to nitrogen starvation"/>
    <property type="evidence" value="ECO:0007669"/>
    <property type="project" value="TreeGrafter"/>
</dbReference>
<reference evidence="2" key="1">
    <citation type="submission" date="2020-06" db="EMBL/GenBank/DDBJ databases">
        <title>Draft genome of Bugula neritina, a colonial animal packing powerful symbionts and potential medicines.</title>
        <authorList>
            <person name="Rayko M."/>
        </authorList>
    </citation>
    <scope>NUCLEOTIDE SEQUENCE [LARGE SCALE GENOMIC DNA]</scope>
    <source>
        <strain evidence="2">Kwan_BN1</strain>
    </source>
</reference>
<dbReference type="InterPro" id="IPR048939">
    <property type="entry name" value="ATG5_UblA"/>
</dbReference>
<dbReference type="GO" id="GO:0034045">
    <property type="term" value="C:phagophore assembly site membrane"/>
    <property type="evidence" value="ECO:0007669"/>
    <property type="project" value="TreeGrafter"/>
</dbReference>
<dbReference type="Proteomes" id="UP000593567">
    <property type="component" value="Unassembled WGS sequence"/>
</dbReference>
<dbReference type="GO" id="GO:0044233">
    <property type="term" value="C:mitochondria-associated endoplasmic reticulum membrane contact site"/>
    <property type="evidence" value="ECO:0007669"/>
    <property type="project" value="TreeGrafter"/>
</dbReference>